<protein>
    <submittedName>
        <fullName evidence="2">DUF4156 domain-containing protein</fullName>
    </submittedName>
</protein>
<dbReference type="InterPro" id="IPR025294">
    <property type="entry name" value="DUF4156"/>
</dbReference>
<dbReference type="AlphaFoldDB" id="A0A2T3N6C1"/>
<dbReference type="Proteomes" id="UP000241346">
    <property type="component" value="Unassembled WGS sequence"/>
</dbReference>
<accession>A0A2T3N6C1</accession>
<evidence type="ECO:0000313" key="2">
    <source>
        <dbReference type="EMBL" id="PSW08274.1"/>
    </source>
</evidence>
<dbReference type="EMBL" id="PYMB01000022">
    <property type="protein sequence ID" value="PSW08274.1"/>
    <property type="molecule type" value="Genomic_DNA"/>
</dbReference>
<proteinExistence type="predicted"/>
<sequence length="110" mass="12119">MRKILLAGLFSLFLFGCAAPSEDLLPQANQVRVLTTSLPSLDKCRWVGEVTGNEGHWYSYLFYSNDALIQGAVNELKNNAFHMGADTVVTMSPHNFTTSVSLLGTAYDCR</sequence>
<gene>
    <name evidence="2" type="ORF">C9J01_24195</name>
</gene>
<dbReference type="OrthoDB" id="6265533at2"/>
<dbReference type="RefSeq" id="WP_107300685.1">
    <property type="nucleotide sequence ID" value="NZ_PYMB01000022.1"/>
</dbReference>
<feature type="signal peptide" evidence="1">
    <location>
        <begin position="1"/>
        <end position="18"/>
    </location>
</feature>
<organism evidence="2 3">
    <name type="scientific">Photobacterium rosenbergii</name>
    <dbReference type="NCBI Taxonomy" id="294936"/>
    <lineage>
        <taxon>Bacteria</taxon>
        <taxon>Pseudomonadati</taxon>
        <taxon>Pseudomonadota</taxon>
        <taxon>Gammaproteobacteria</taxon>
        <taxon>Vibrionales</taxon>
        <taxon>Vibrionaceae</taxon>
        <taxon>Photobacterium</taxon>
    </lineage>
</organism>
<comment type="caution">
    <text evidence="2">The sequence shown here is derived from an EMBL/GenBank/DDBJ whole genome shotgun (WGS) entry which is preliminary data.</text>
</comment>
<dbReference type="PROSITE" id="PS51257">
    <property type="entry name" value="PROKAR_LIPOPROTEIN"/>
    <property type="match status" value="1"/>
</dbReference>
<dbReference type="Pfam" id="PF13698">
    <property type="entry name" value="DUF4156"/>
    <property type="match status" value="1"/>
</dbReference>
<name>A0A2T3N6C1_9GAMM</name>
<keyword evidence="1" id="KW-0732">Signal</keyword>
<feature type="chain" id="PRO_5015569498" evidence="1">
    <location>
        <begin position="19"/>
        <end position="110"/>
    </location>
</feature>
<reference evidence="2 3" key="1">
    <citation type="submission" date="2018-03" db="EMBL/GenBank/DDBJ databases">
        <title>Whole genome sequencing of Histamine producing bacteria.</title>
        <authorList>
            <person name="Butler K."/>
        </authorList>
    </citation>
    <scope>NUCLEOTIDE SEQUENCE [LARGE SCALE GENOMIC DNA]</scope>
    <source>
        <strain evidence="2 3">DSM 19138</strain>
    </source>
</reference>
<evidence type="ECO:0000256" key="1">
    <source>
        <dbReference type="SAM" id="SignalP"/>
    </source>
</evidence>
<evidence type="ECO:0000313" key="3">
    <source>
        <dbReference type="Proteomes" id="UP000241346"/>
    </source>
</evidence>